<reference evidence="1" key="1">
    <citation type="submission" date="2014-09" db="EMBL/GenBank/DDBJ databases">
        <authorList>
            <person name="Magalhaes I.L.F."/>
            <person name="Oliveira U."/>
            <person name="Santos F.R."/>
            <person name="Vidigal T.H.D.A."/>
            <person name="Brescovit A.D."/>
            <person name="Santos A.J."/>
        </authorList>
    </citation>
    <scope>NUCLEOTIDE SEQUENCE</scope>
    <source>
        <tissue evidence="1">Shoot tissue taken approximately 20 cm above the soil surface</tissue>
    </source>
</reference>
<name>A0A0A8ZGN3_ARUDO</name>
<accession>A0A0A8ZGN3</accession>
<proteinExistence type="predicted"/>
<protein>
    <submittedName>
        <fullName evidence="1">Uncharacterized protein</fullName>
    </submittedName>
</protein>
<dbReference type="EMBL" id="GBRH01261990">
    <property type="protein sequence ID" value="JAD35905.1"/>
    <property type="molecule type" value="Transcribed_RNA"/>
</dbReference>
<sequence>MAGRSSSAPE</sequence>
<organism evidence="1">
    <name type="scientific">Arundo donax</name>
    <name type="common">Giant reed</name>
    <name type="synonym">Donax arundinaceus</name>
    <dbReference type="NCBI Taxonomy" id="35708"/>
    <lineage>
        <taxon>Eukaryota</taxon>
        <taxon>Viridiplantae</taxon>
        <taxon>Streptophyta</taxon>
        <taxon>Embryophyta</taxon>
        <taxon>Tracheophyta</taxon>
        <taxon>Spermatophyta</taxon>
        <taxon>Magnoliopsida</taxon>
        <taxon>Liliopsida</taxon>
        <taxon>Poales</taxon>
        <taxon>Poaceae</taxon>
        <taxon>PACMAD clade</taxon>
        <taxon>Arundinoideae</taxon>
        <taxon>Arundineae</taxon>
        <taxon>Arundo</taxon>
    </lineage>
</organism>
<reference evidence="1" key="2">
    <citation type="journal article" date="2015" name="Data Brief">
        <title>Shoot transcriptome of the giant reed, Arundo donax.</title>
        <authorList>
            <person name="Barrero R.A."/>
            <person name="Guerrero F.D."/>
            <person name="Moolhuijzen P."/>
            <person name="Goolsby J.A."/>
            <person name="Tidwell J."/>
            <person name="Bellgard S.E."/>
            <person name="Bellgard M.I."/>
        </authorList>
    </citation>
    <scope>NUCLEOTIDE SEQUENCE</scope>
    <source>
        <tissue evidence="1">Shoot tissue taken approximately 20 cm above the soil surface</tissue>
    </source>
</reference>
<evidence type="ECO:0000313" key="1">
    <source>
        <dbReference type="EMBL" id="JAD35905.1"/>
    </source>
</evidence>